<dbReference type="EMBL" id="LJQT01000181">
    <property type="protein sequence ID" value="KPX90663.1"/>
    <property type="molecule type" value="Genomic_DNA"/>
</dbReference>
<protein>
    <submittedName>
        <fullName evidence="1">Uncharacterized protein</fullName>
    </submittedName>
</protein>
<evidence type="ECO:0000313" key="1">
    <source>
        <dbReference type="EMBL" id="KPX90663.1"/>
    </source>
</evidence>
<dbReference type="AlphaFoldDB" id="A0A0N8S4K7"/>
<comment type="caution">
    <text evidence="1">The sequence shown here is derived from an EMBL/GenBank/DDBJ whole genome shotgun (WGS) entry which is preliminary data.</text>
</comment>
<gene>
    <name evidence="1" type="ORF">ALO64_03019</name>
</gene>
<keyword evidence="2" id="KW-1185">Reference proteome</keyword>
<proteinExistence type="predicted"/>
<sequence length="292" mass="33477">MTRILRNRSRKVSEQPGNQGRTLNTARFVFKSLIKRWMKNIFSREYHRDGELKPEWTSQGPGSIRMERYHHIDASEQDKDGFYDYYYEYDMYYFTEGTLSLAARCYTDDADEANFMGIEFDGYDRALEPDDRSLPLVSAALAQLKADGKTKFFTFTGKGYEPIFASSEHEGDTMRGERIEVIALSPSARYRVQTTPYEALATQWIYPPEIIDIRRDIRVFAFEDNGWSADQARWLDCSCVELTLRKYPGRLTGAGITVIIDCARGTAAYGDGIEIKTPTLERALDAMWSGAD</sequence>
<dbReference type="Proteomes" id="UP000050455">
    <property type="component" value="Unassembled WGS sequence"/>
</dbReference>
<organism evidence="1 2">
    <name type="scientific">Pseudomonas meliae</name>
    <dbReference type="NCBI Taxonomy" id="86176"/>
    <lineage>
        <taxon>Bacteria</taxon>
        <taxon>Pseudomonadati</taxon>
        <taxon>Pseudomonadota</taxon>
        <taxon>Gammaproteobacteria</taxon>
        <taxon>Pseudomonadales</taxon>
        <taxon>Pseudomonadaceae</taxon>
        <taxon>Pseudomonas</taxon>
    </lineage>
</organism>
<evidence type="ECO:0000313" key="2">
    <source>
        <dbReference type="Proteomes" id="UP000050455"/>
    </source>
</evidence>
<accession>A0A0N8S4K7</accession>
<name>A0A0N8S4K7_9PSED</name>
<reference evidence="1 2" key="1">
    <citation type="submission" date="2015-09" db="EMBL/GenBank/DDBJ databases">
        <title>Genome announcement of multiple Pseudomonas syringae strains.</title>
        <authorList>
            <person name="Thakur S."/>
            <person name="Wang P.W."/>
            <person name="Gong Y."/>
            <person name="Weir B.S."/>
            <person name="Guttman D.S."/>
        </authorList>
    </citation>
    <scope>NUCLEOTIDE SEQUENCE [LARGE SCALE GENOMIC DNA]</scope>
    <source>
        <strain evidence="1 2">ICMP6289</strain>
    </source>
</reference>
<dbReference type="PATRIC" id="fig|86176.4.peg.3308"/>